<gene>
    <name evidence="1" type="ORF">LCGC14_0942450</name>
</gene>
<dbReference type="EMBL" id="LAZR01003303">
    <property type="protein sequence ID" value="KKN19757.1"/>
    <property type="molecule type" value="Genomic_DNA"/>
</dbReference>
<evidence type="ECO:0000313" key="1">
    <source>
        <dbReference type="EMBL" id="KKN19757.1"/>
    </source>
</evidence>
<reference evidence="1" key="1">
    <citation type="journal article" date="2015" name="Nature">
        <title>Complex archaea that bridge the gap between prokaryotes and eukaryotes.</title>
        <authorList>
            <person name="Spang A."/>
            <person name="Saw J.H."/>
            <person name="Jorgensen S.L."/>
            <person name="Zaremba-Niedzwiedzka K."/>
            <person name="Martijn J."/>
            <person name="Lind A.E."/>
            <person name="van Eijk R."/>
            <person name="Schleper C."/>
            <person name="Guy L."/>
            <person name="Ettema T.J."/>
        </authorList>
    </citation>
    <scope>NUCLEOTIDE SEQUENCE</scope>
</reference>
<accession>A0A0F9P5Q9</accession>
<sequence length="272" mass="31833">MINSTENYQIFNEYSKKFHIQGVCVLEISFFGEIELIFRKGLTTTFVEDIIDIYRYRIFETDNGTIIDSTGSYNIFLRFAMKSQGEKEIVLFIDTEDRVLNSPILESFSKALFNKLKTNIPYSKIESMCNNIIEIQRAKGVIGVLILDKTGILYYSKVKKERTEIAKNIFQIAGFISALMIYSHDLIGDESTGLKLEDINMGNYHFYLSMRSNIIFAYFVEKNNCSENVERNTKIIFEEFLERYYNSYVKNFCGDLTPFHEFEDTINLYFEI</sequence>
<proteinExistence type="predicted"/>
<protein>
    <submittedName>
        <fullName evidence="1">Uncharacterized protein</fullName>
    </submittedName>
</protein>
<organism evidence="1">
    <name type="scientific">marine sediment metagenome</name>
    <dbReference type="NCBI Taxonomy" id="412755"/>
    <lineage>
        <taxon>unclassified sequences</taxon>
        <taxon>metagenomes</taxon>
        <taxon>ecological metagenomes</taxon>
    </lineage>
</organism>
<dbReference type="AlphaFoldDB" id="A0A0F9P5Q9"/>
<name>A0A0F9P5Q9_9ZZZZ</name>
<comment type="caution">
    <text evidence="1">The sequence shown here is derived from an EMBL/GenBank/DDBJ whole genome shotgun (WGS) entry which is preliminary data.</text>
</comment>